<reference evidence="7" key="2">
    <citation type="submission" date="2020-09" db="EMBL/GenBank/DDBJ databases">
        <authorList>
            <person name="Sun Q."/>
            <person name="Zhou Y."/>
        </authorList>
    </citation>
    <scope>NUCLEOTIDE SEQUENCE</scope>
    <source>
        <strain evidence="7">CGMCC 1.12921</strain>
    </source>
</reference>
<reference evidence="7" key="1">
    <citation type="journal article" date="2014" name="Int. J. Syst. Evol. Microbiol.">
        <title>Complete genome sequence of Corynebacterium casei LMG S-19264T (=DSM 44701T), isolated from a smear-ripened cheese.</title>
        <authorList>
            <consortium name="US DOE Joint Genome Institute (JGI-PGF)"/>
            <person name="Walter F."/>
            <person name="Albersmeier A."/>
            <person name="Kalinowski J."/>
            <person name="Ruckert C."/>
        </authorList>
    </citation>
    <scope>NUCLEOTIDE SEQUENCE</scope>
    <source>
        <strain evidence="7">CGMCC 1.12921</strain>
    </source>
</reference>
<dbReference type="Proteomes" id="UP000613582">
    <property type="component" value="Unassembled WGS sequence"/>
</dbReference>
<protein>
    <submittedName>
        <fullName evidence="7">Pyridine nucleotide-disulfide oxidoreductase</fullName>
    </submittedName>
</protein>
<dbReference type="SUPFAM" id="SSF51971">
    <property type="entry name" value="Nucleotide-binding domain"/>
    <property type="match status" value="1"/>
</dbReference>
<evidence type="ECO:0000256" key="1">
    <source>
        <dbReference type="ARBA" id="ARBA00001974"/>
    </source>
</evidence>
<evidence type="ECO:0000256" key="2">
    <source>
        <dbReference type="ARBA" id="ARBA00022630"/>
    </source>
</evidence>
<evidence type="ECO:0000259" key="6">
    <source>
        <dbReference type="Pfam" id="PF14759"/>
    </source>
</evidence>
<dbReference type="Gene3D" id="3.50.50.60">
    <property type="entry name" value="FAD/NAD(P)-binding domain"/>
    <property type="match status" value="2"/>
</dbReference>
<dbReference type="PANTHER" id="PTHR43557">
    <property type="entry name" value="APOPTOSIS-INDUCING FACTOR 1"/>
    <property type="match status" value="1"/>
</dbReference>
<comment type="caution">
    <text evidence="7">The sequence shown here is derived from an EMBL/GenBank/DDBJ whole genome shotgun (WGS) entry which is preliminary data.</text>
</comment>
<keyword evidence="2" id="KW-0285">Flavoprotein</keyword>
<name>A0A8J2V6B5_9PROT</name>
<dbReference type="PRINTS" id="PR00411">
    <property type="entry name" value="PNDRDTASEI"/>
</dbReference>
<feature type="domain" description="Reductase C-terminal" evidence="6">
    <location>
        <begin position="323"/>
        <end position="407"/>
    </location>
</feature>
<dbReference type="Pfam" id="PF14759">
    <property type="entry name" value="Reductase_C"/>
    <property type="match status" value="1"/>
</dbReference>
<keyword evidence="3" id="KW-0274">FAD</keyword>
<dbReference type="Gene3D" id="3.30.390.30">
    <property type="match status" value="1"/>
</dbReference>
<comment type="cofactor">
    <cofactor evidence="1">
        <name>FAD</name>
        <dbReference type="ChEBI" id="CHEBI:57692"/>
    </cofactor>
</comment>
<keyword evidence="8" id="KW-1185">Reference proteome</keyword>
<evidence type="ECO:0000256" key="4">
    <source>
        <dbReference type="ARBA" id="ARBA00023002"/>
    </source>
</evidence>
<dbReference type="EMBL" id="BMGH01000001">
    <property type="protein sequence ID" value="GGD11000.1"/>
    <property type="molecule type" value="Genomic_DNA"/>
</dbReference>
<organism evidence="7 8">
    <name type="scientific">Aquisalinus flavus</name>
    <dbReference type="NCBI Taxonomy" id="1526572"/>
    <lineage>
        <taxon>Bacteria</taxon>
        <taxon>Pseudomonadati</taxon>
        <taxon>Pseudomonadota</taxon>
        <taxon>Alphaproteobacteria</taxon>
        <taxon>Parvularculales</taxon>
        <taxon>Parvularculaceae</taxon>
        <taxon>Aquisalinus</taxon>
    </lineage>
</organism>
<evidence type="ECO:0000313" key="7">
    <source>
        <dbReference type="EMBL" id="GGD11000.1"/>
    </source>
</evidence>
<dbReference type="RefSeq" id="WP_188159221.1">
    <property type="nucleotide sequence ID" value="NZ_BMGH01000001.1"/>
</dbReference>
<dbReference type="SUPFAM" id="SSF51905">
    <property type="entry name" value="FAD/NAD(P)-binding domain"/>
    <property type="match status" value="1"/>
</dbReference>
<proteinExistence type="predicted"/>
<dbReference type="InterPro" id="IPR016156">
    <property type="entry name" value="FAD/NAD-linked_Rdtase_dimer_sf"/>
</dbReference>
<dbReference type="GO" id="GO:0005737">
    <property type="term" value="C:cytoplasm"/>
    <property type="evidence" value="ECO:0007669"/>
    <property type="project" value="TreeGrafter"/>
</dbReference>
<evidence type="ECO:0000256" key="3">
    <source>
        <dbReference type="ARBA" id="ARBA00022827"/>
    </source>
</evidence>
<evidence type="ECO:0000259" key="5">
    <source>
        <dbReference type="Pfam" id="PF07992"/>
    </source>
</evidence>
<feature type="domain" description="FAD/NAD(P)-binding" evidence="5">
    <location>
        <begin position="4"/>
        <end position="304"/>
    </location>
</feature>
<dbReference type="InterPro" id="IPR028202">
    <property type="entry name" value="Reductase_C"/>
</dbReference>
<accession>A0A8J2V6B5</accession>
<dbReference type="GO" id="GO:0016651">
    <property type="term" value="F:oxidoreductase activity, acting on NAD(P)H"/>
    <property type="evidence" value="ECO:0007669"/>
    <property type="project" value="TreeGrafter"/>
</dbReference>
<dbReference type="Pfam" id="PF07992">
    <property type="entry name" value="Pyr_redox_2"/>
    <property type="match status" value="1"/>
</dbReference>
<dbReference type="SUPFAM" id="SSF55424">
    <property type="entry name" value="FAD/NAD-linked reductases, dimerisation (C-terminal) domain"/>
    <property type="match status" value="1"/>
</dbReference>
<dbReference type="AlphaFoldDB" id="A0A8J2V6B5"/>
<sequence length="407" mass="43935">MTSYDILIVGAGHGGTQLAVNLQKLKFGGIIGVIGAEPHLPYHRPPLSKDYLSGEKDFERILLRPESFWDSEGLTLMRGRRVTAVDPAGKTVATDDGEAIGYGALVWATGGTPRLLTCAGYDLPGVHTVRTLSDINAMMGEMDRTKRVVVIGGGYIGLEAAAVLRKLERDVVLLEAQPHVLSRVAGEPLARFFEKEHRDHGVDLRTSVLVDCIEERDGRAAGVRLADGSVIEADMVIVGIGIVPEVGPLIEAGAKGGNGVVVDAFCRTSLRDIFAIGDCAAHRNIYGEDALIRLESVQNASDMAMTVARALTGNPQPYEAVPWFWSDQYDLKLQTAGLATGHDAHVLRGDPADRSFSLIYLKRGVVCALDCVNAPKDFVFGRKLVEIRVSAEPERLADTAIELKDLM</sequence>
<dbReference type="PRINTS" id="PR00368">
    <property type="entry name" value="FADPNR"/>
</dbReference>
<dbReference type="InterPro" id="IPR023753">
    <property type="entry name" value="FAD/NAD-binding_dom"/>
</dbReference>
<gene>
    <name evidence="7" type="ORF">GCM10011342_19780</name>
</gene>
<dbReference type="InterPro" id="IPR036188">
    <property type="entry name" value="FAD/NAD-bd_sf"/>
</dbReference>
<dbReference type="InterPro" id="IPR050446">
    <property type="entry name" value="FAD-oxidoreductase/Apoptosis"/>
</dbReference>
<keyword evidence="4" id="KW-0560">Oxidoreductase</keyword>
<evidence type="ECO:0000313" key="8">
    <source>
        <dbReference type="Proteomes" id="UP000613582"/>
    </source>
</evidence>
<dbReference type="PANTHER" id="PTHR43557:SF2">
    <property type="entry name" value="RIESKE DOMAIN-CONTAINING PROTEIN-RELATED"/>
    <property type="match status" value="1"/>
</dbReference>